<sequence length="68" mass="8060">MTNCLGTLVIKQVIKSENESYLWQKYTKHIFFYSEFVLFQHGTRTFNEQNLVNLLQVSSEVQVQALKF</sequence>
<evidence type="ECO:0000313" key="2">
    <source>
        <dbReference type="Proteomes" id="UP000276133"/>
    </source>
</evidence>
<proteinExistence type="predicted"/>
<dbReference type="EMBL" id="REGN01002135">
    <property type="protein sequence ID" value="RNA30053.1"/>
    <property type="molecule type" value="Genomic_DNA"/>
</dbReference>
<evidence type="ECO:0000313" key="1">
    <source>
        <dbReference type="EMBL" id="RNA30053.1"/>
    </source>
</evidence>
<gene>
    <name evidence="1" type="ORF">BpHYR1_011604</name>
</gene>
<protein>
    <submittedName>
        <fullName evidence="1">Uncharacterized protein</fullName>
    </submittedName>
</protein>
<organism evidence="1 2">
    <name type="scientific">Brachionus plicatilis</name>
    <name type="common">Marine rotifer</name>
    <name type="synonym">Brachionus muelleri</name>
    <dbReference type="NCBI Taxonomy" id="10195"/>
    <lineage>
        <taxon>Eukaryota</taxon>
        <taxon>Metazoa</taxon>
        <taxon>Spiralia</taxon>
        <taxon>Gnathifera</taxon>
        <taxon>Rotifera</taxon>
        <taxon>Eurotatoria</taxon>
        <taxon>Monogononta</taxon>
        <taxon>Pseudotrocha</taxon>
        <taxon>Ploima</taxon>
        <taxon>Brachionidae</taxon>
        <taxon>Brachionus</taxon>
    </lineage>
</organism>
<name>A0A3M7S2K5_BRAPC</name>
<keyword evidence="2" id="KW-1185">Reference proteome</keyword>
<dbReference type="Proteomes" id="UP000276133">
    <property type="component" value="Unassembled WGS sequence"/>
</dbReference>
<comment type="caution">
    <text evidence="1">The sequence shown here is derived from an EMBL/GenBank/DDBJ whole genome shotgun (WGS) entry which is preliminary data.</text>
</comment>
<accession>A0A3M7S2K5</accession>
<dbReference type="AlphaFoldDB" id="A0A3M7S2K5"/>
<reference evidence="1 2" key="1">
    <citation type="journal article" date="2018" name="Sci. Rep.">
        <title>Genomic signatures of local adaptation to the degree of environmental predictability in rotifers.</title>
        <authorList>
            <person name="Franch-Gras L."/>
            <person name="Hahn C."/>
            <person name="Garcia-Roger E.M."/>
            <person name="Carmona M.J."/>
            <person name="Serra M."/>
            <person name="Gomez A."/>
        </authorList>
    </citation>
    <scope>NUCLEOTIDE SEQUENCE [LARGE SCALE GENOMIC DNA]</scope>
    <source>
        <strain evidence="1">HYR1</strain>
    </source>
</reference>